<gene>
    <name evidence="5" type="ORF">BRETT_002700</name>
</gene>
<dbReference type="PANTHER" id="PTHR45880:SF1">
    <property type="entry name" value="RNA-BINDING MOTIF PROTEIN, X-LINKED 2"/>
    <property type="match status" value="1"/>
</dbReference>
<reference evidence="5" key="2">
    <citation type="journal article" name="BMC Genomics">
        <title>New genome assemblies reveal patterns of domestication and adaptation across Brettanomyces (Dekkera) species.</title>
        <authorList>
            <person name="Roach M.J."/>
            <person name="Borneman A.R."/>
        </authorList>
    </citation>
    <scope>NUCLEOTIDE SEQUENCE</scope>
    <source>
        <strain evidence="5">UCD 2041</strain>
    </source>
</reference>
<evidence type="ECO:0000256" key="2">
    <source>
        <dbReference type="PROSITE-ProRule" id="PRU00176"/>
    </source>
</evidence>
<organism evidence="5 6">
    <name type="scientific">Dekkera bruxellensis</name>
    <name type="common">Brettanomyces custersii</name>
    <dbReference type="NCBI Taxonomy" id="5007"/>
    <lineage>
        <taxon>Eukaryota</taxon>
        <taxon>Fungi</taxon>
        <taxon>Dikarya</taxon>
        <taxon>Ascomycota</taxon>
        <taxon>Saccharomycotina</taxon>
        <taxon>Pichiomycetes</taxon>
        <taxon>Pichiales</taxon>
        <taxon>Pichiaceae</taxon>
        <taxon>Brettanomyces</taxon>
    </lineage>
</organism>
<dbReference type="SUPFAM" id="SSF54928">
    <property type="entry name" value="RNA-binding domain, RBD"/>
    <property type="match status" value="1"/>
</dbReference>
<dbReference type="KEGG" id="bbrx:BRETT_002700"/>
<dbReference type="GO" id="GO:0003723">
    <property type="term" value="F:RNA binding"/>
    <property type="evidence" value="ECO:0007669"/>
    <property type="project" value="UniProtKB-UniRule"/>
</dbReference>
<evidence type="ECO:0000259" key="4">
    <source>
        <dbReference type="PROSITE" id="PS50102"/>
    </source>
</evidence>
<dbReference type="GO" id="GO:0071011">
    <property type="term" value="C:precatalytic spliceosome"/>
    <property type="evidence" value="ECO:0007669"/>
    <property type="project" value="TreeGrafter"/>
</dbReference>
<dbReference type="RefSeq" id="XP_041139012.1">
    <property type="nucleotide sequence ID" value="XM_041281221.1"/>
</dbReference>
<dbReference type="Proteomes" id="UP000663131">
    <property type="component" value="Chromosome 9"/>
</dbReference>
<evidence type="ECO:0000313" key="5">
    <source>
        <dbReference type="EMBL" id="QOU22519.1"/>
    </source>
</evidence>
<dbReference type="InterPro" id="IPR000504">
    <property type="entry name" value="RRM_dom"/>
</dbReference>
<dbReference type="InterPro" id="IPR035979">
    <property type="entry name" value="RBD_domain_sf"/>
</dbReference>
<feature type="domain" description="RRM" evidence="4">
    <location>
        <begin position="33"/>
        <end position="112"/>
    </location>
</feature>
<proteinExistence type="predicted"/>
<dbReference type="Gene3D" id="3.30.70.330">
    <property type="match status" value="1"/>
</dbReference>
<accession>A0A871R9G4</accession>
<dbReference type="GO" id="GO:0000398">
    <property type="term" value="P:mRNA splicing, via spliceosome"/>
    <property type="evidence" value="ECO:0007669"/>
    <property type="project" value="TreeGrafter"/>
</dbReference>
<dbReference type="EMBL" id="CP063137">
    <property type="protein sequence ID" value="QOU22519.1"/>
    <property type="molecule type" value="Genomic_DNA"/>
</dbReference>
<dbReference type="SMART" id="SM00360">
    <property type="entry name" value="RRM"/>
    <property type="match status" value="1"/>
</dbReference>
<evidence type="ECO:0000313" key="6">
    <source>
        <dbReference type="Proteomes" id="UP000663131"/>
    </source>
</evidence>
<feature type="region of interest" description="Disordered" evidence="3">
    <location>
        <begin position="139"/>
        <end position="213"/>
    </location>
</feature>
<dbReference type="Pfam" id="PF00076">
    <property type="entry name" value="RRM_1"/>
    <property type="match status" value="1"/>
</dbReference>
<dbReference type="OrthoDB" id="2573941at2759"/>
<sequence>MSQIQNIQKLSNAELEEATPFNASWHQDYNDTAWVFIGRLPPEMNEMDILIMFSQYGVPQSLKLARDAETGESRRFAFLKYEDFKSAVLAVDNFNGYEIIPGSRIQVDHVRYKKYRYTDADDANIEWDKALKEEMEKDMATNKETATQAIEDKEEGEKSADEDVDEDLVDPMAGYLAGKKTDDRNHHHHHHHHHHKHHHHPAEEEGNQTSRDN</sequence>
<protein>
    <recommendedName>
        <fullName evidence="4">RRM domain-containing protein</fullName>
    </recommendedName>
</protein>
<dbReference type="GO" id="GO:0005686">
    <property type="term" value="C:U2 snRNP"/>
    <property type="evidence" value="ECO:0007669"/>
    <property type="project" value="TreeGrafter"/>
</dbReference>
<evidence type="ECO:0000256" key="3">
    <source>
        <dbReference type="SAM" id="MobiDB-lite"/>
    </source>
</evidence>
<feature type="compositionally biased region" description="Basic residues" evidence="3">
    <location>
        <begin position="186"/>
        <end position="200"/>
    </location>
</feature>
<dbReference type="InterPro" id="IPR051847">
    <property type="entry name" value="RNA_proc/Spliceosome_comp"/>
</dbReference>
<name>A0A871R9G4_DEKBR</name>
<dbReference type="InterPro" id="IPR012677">
    <property type="entry name" value="Nucleotide-bd_a/b_plait_sf"/>
</dbReference>
<dbReference type="GO" id="GO:0071013">
    <property type="term" value="C:catalytic step 2 spliceosome"/>
    <property type="evidence" value="ECO:0007669"/>
    <property type="project" value="TreeGrafter"/>
</dbReference>
<keyword evidence="1 2" id="KW-0694">RNA-binding</keyword>
<reference evidence="5" key="1">
    <citation type="submission" date="2020-10" db="EMBL/GenBank/DDBJ databases">
        <authorList>
            <person name="Palmer J.M."/>
        </authorList>
    </citation>
    <scope>NUCLEOTIDE SEQUENCE</scope>
    <source>
        <strain evidence="5">UCD 2041</strain>
    </source>
</reference>
<dbReference type="AlphaFoldDB" id="A0A871R9G4"/>
<dbReference type="PANTHER" id="PTHR45880">
    <property type="entry name" value="RNA-BINDING MOTIF PROTEIN, X-LINKED 2"/>
    <property type="match status" value="1"/>
</dbReference>
<dbReference type="GeneID" id="64574624"/>
<dbReference type="PROSITE" id="PS50102">
    <property type="entry name" value="RRM"/>
    <property type="match status" value="1"/>
</dbReference>
<evidence type="ECO:0000256" key="1">
    <source>
        <dbReference type="ARBA" id="ARBA00022884"/>
    </source>
</evidence>